<sequence length="272" mass="30495">MSNQLELARTQVVAAQKSFKSVPNNKLDFEREAGFAMQMIQANSFLATMEPQSIRNCIINVALTGLTLNPVLKLAYLVPRNKKLILDPSYMGLINVLVTSGAARKVEAEVVYENDVFDYEKGTKPFIHHKPALKNRGEIIAAYAVAYLPNGEIQFEVMNRDELDKVKRTSEAVKKGGHTPYKEWEGEMMRKAPIRRLFKFLPKHNIPEQVVHTMALDEQNNGADFSAQKQEAVKSKASAFFDDAPEAEIDNTPDGMTHEEADRELAEQEAAA</sequence>
<accession>A0A839GS15</accession>
<proteinExistence type="predicted"/>
<dbReference type="RefSeq" id="WP_182513558.1">
    <property type="nucleotide sequence ID" value="NZ_JACJIQ010000012.1"/>
</dbReference>
<dbReference type="GO" id="GO:0006259">
    <property type="term" value="P:DNA metabolic process"/>
    <property type="evidence" value="ECO:0007669"/>
    <property type="project" value="InterPro"/>
</dbReference>
<evidence type="ECO:0000313" key="3">
    <source>
        <dbReference type="Proteomes" id="UP000563094"/>
    </source>
</evidence>
<feature type="compositionally biased region" description="Basic and acidic residues" evidence="1">
    <location>
        <begin position="256"/>
        <end position="266"/>
    </location>
</feature>
<dbReference type="AlphaFoldDB" id="A0A839GS15"/>
<name>A0A839GS15_9BACT</name>
<dbReference type="Pfam" id="PF03837">
    <property type="entry name" value="RecT"/>
    <property type="match status" value="1"/>
</dbReference>
<protein>
    <submittedName>
        <fullName evidence="2">Recombination protein RecT</fullName>
    </submittedName>
</protein>
<keyword evidence="3" id="KW-1185">Reference proteome</keyword>
<dbReference type="InterPro" id="IPR018330">
    <property type="entry name" value="RecT_fam"/>
</dbReference>
<evidence type="ECO:0000313" key="2">
    <source>
        <dbReference type="EMBL" id="MBA9078295.1"/>
    </source>
</evidence>
<dbReference type="EMBL" id="JACJIQ010000012">
    <property type="protein sequence ID" value="MBA9078295.1"/>
    <property type="molecule type" value="Genomic_DNA"/>
</dbReference>
<evidence type="ECO:0000256" key="1">
    <source>
        <dbReference type="SAM" id="MobiDB-lite"/>
    </source>
</evidence>
<comment type="caution">
    <text evidence="2">The sequence shown here is derived from an EMBL/GenBank/DDBJ whole genome shotgun (WGS) entry which is preliminary data.</text>
</comment>
<dbReference type="InterPro" id="IPR004590">
    <property type="entry name" value="ssDNA_annealing_RecT"/>
</dbReference>
<dbReference type="Proteomes" id="UP000563094">
    <property type="component" value="Unassembled WGS sequence"/>
</dbReference>
<reference evidence="2 3" key="1">
    <citation type="submission" date="2020-08" db="EMBL/GenBank/DDBJ databases">
        <title>Genomic Encyclopedia of Type Strains, Phase IV (KMG-IV): sequencing the most valuable type-strain genomes for metagenomic binning, comparative biology and taxonomic classification.</title>
        <authorList>
            <person name="Goeker M."/>
        </authorList>
    </citation>
    <scope>NUCLEOTIDE SEQUENCE [LARGE SCALE GENOMIC DNA]</scope>
    <source>
        <strain evidence="2 3">DSM 29854</strain>
    </source>
</reference>
<feature type="region of interest" description="Disordered" evidence="1">
    <location>
        <begin position="226"/>
        <end position="272"/>
    </location>
</feature>
<organism evidence="2 3">
    <name type="scientific">Rufibacter quisquiliarum</name>
    <dbReference type="NCBI Taxonomy" id="1549639"/>
    <lineage>
        <taxon>Bacteria</taxon>
        <taxon>Pseudomonadati</taxon>
        <taxon>Bacteroidota</taxon>
        <taxon>Cytophagia</taxon>
        <taxon>Cytophagales</taxon>
        <taxon>Hymenobacteraceae</taxon>
        <taxon>Rufibacter</taxon>
    </lineage>
</organism>
<gene>
    <name evidence="2" type="ORF">FHS90_003021</name>
</gene>
<dbReference type="GO" id="GO:0003677">
    <property type="term" value="F:DNA binding"/>
    <property type="evidence" value="ECO:0007669"/>
    <property type="project" value="InterPro"/>
</dbReference>
<dbReference type="NCBIfam" id="TIGR00616">
    <property type="entry name" value="rect"/>
    <property type="match status" value="1"/>
</dbReference>